<dbReference type="EMBL" id="JACIEE010000001">
    <property type="protein sequence ID" value="MBB3975151.1"/>
    <property type="molecule type" value="Genomic_DNA"/>
</dbReference>
<dbReference type="CDD" id="cd02440">
    <property type="entry name" value="AdoMet_MTases"/>
    <property type="match status" value="1"/>
</dbReference>
<dbReference type="GO" id="GO:0008168">
    <property type="term" value="F:methyltransferase activity"/>
    <property type="evidence" value="ECO:0007669"/>
    <property type="project" value="UniProtKB-KW"/>
</dbReference>
<dbReference type="PANTHER" id="PTHR42912">
    <property type="entry name" value="METHYLTRANSFERASE"/>
    <property type="match status" value="1"/>
</dbReference>
<evidence type="ECO:0000259" key="1">
    <source>
        <dbReference type="Pfam" id="PF13649"/>
    </source>
</evidence>
<organism evidence="2 3">
    <name type="scientific">Mycoplana azooxidifex</name>
    <dbReference type="NCBI Taxonomy" id="1636188"/>
    <lineage>
        <taxon>Bacteria</taxon>
        <taxon>Pseudomonadati</taxon>
        <taxon>Pseudomonadota</taxon>
        <taxon>Alphaproteobacteria</taxon>
        <taxon>Hyphomicrobiales</taxon>
        <taxon>Rhizobiaceae</taxon>
        <taxon>Mycoplana</taxon>
    </lineage>
</organism>
<protein>
    <submittedName>
        <fullName evidence="2">SAM-dependent methyltransferase</fullName>
    </submittedName>
</protein>
<dbReference type="AlphaFoldDB" id="A0A7W6GGQ5"/>
<evidence type="ECO:0000313" key="2">
    <source>
        <dbReference type="EMBL" id="MBB3975151.1"/>
    </source>
</evidence>
<dbReference type="Pfam" id="PF13649">
    <property type="entry name" value="Methyltransf_25"/>
    <property type="match status" value="1"/>
</dbReference>
<evidence type="ECO:0000313" key="3">
    <source>
        <dbReference type="Proteomes" id="UP000574761"/>
    </source>
</evidence>
<dbReference type="PANTHER" id="PTHR42912:SF93">
    <property type="entry name" value="N6-ADENOSINE-METHYLTRANSFERASE TMT1A"/>
    <property type="match status" value="1"/>
</dbReference>
<feature type="domain" description="Methyltransferase" evidence="1">
    <location>
        <begin position="48"/>
        <end position="140"/>
    </location>
</feature>
<gene>
    <name evidence="2" type="ORF">GGQ64_000327</name>
</gene>
<name>A0A7W6GGQ5_9HYPH</name>
<dbReference type="InterPro" id="IPR029063">
    <property type="entry name" value="SAM-dependent_MTases_sf"/>
</dbReference>
<dbReference type="Gene3D" id="3.40.50.150">
    <property type="entry name" value="Vaccinia Virus protein VP39"/>
    <property type="match status" value="1"/>
</dbReference>
<keyword evidence="3" id="KW-1185">Reference proteome</keyword>
<keyword evidence="2" id="KW-0808">Transferase</keyword>
<reference evidence="2 3" key="1">
    <citation type="submission" date="2020-08" db="EMBL/GenBank/DDBJ databases">
        <title>Genomic Encyclopedia of Type Strains, Phase IV (KMG-IV): sequencing the most valuable type-strain genomes for metagenomic binning, comparative biology and taxonomic classification.</title>
        <authorList>
            <person name="Goeker M."/>
        </authorList>
    </citation>
    <scope>NUCLEOTIDE SEQUENCE [LARGE SCALE GENOMIC DNA]</scope>
    <source>
        <strain evidence="2 3">DSM 100211</strain>
    </source>
</reference>
<dbReference type="SUPFAM" id="SSF53335">
    <property type="entry name" value="S-adenosyl-L-methionine-dependent methyltransferases"/>
    <property type="match status" value="1"/>
</dbReference>
<dbReference type="InterPro" id="IPR050508">
    <property type="entry name" value="Methyltransf_Superfamily"/>
</dbReference>
<dbReference type="InterPro" id="IPR041698">
    <property type="entry name" value="Methyltransf_25"/>
</dbReference>
<dbReference type="RefSeq" id="WP_183798188.1">
    <property type="nucleotide sequence ID" value="NZ_JACIEE010000001.1"/>
</dbReference>
<sequence>MHAMETINRKSWSDPFVLRDYQHGGGYLNAGEAAALDAGFALAPGRRVLDIGVGGGRTSALLRDRAESYLGIDYTPEMITLARRKNPDLRLELMDARDLSGLPEGAFDVAFFSYNGIDSVNPEGRLRAMAAVERVLAPGGVFVFSTFHRGWSGFSRRVGYRRLHWTRDPVRLVLRAGAYATRSATGFWRKFRHARLEERDAEHAIMLHGAHDFGILVYATTPEQADRQLRSSGFEAPHALLDLDGNSLARGIGPAVEYFYVVARKPGA</sequence>
<proteinExistence type="predicted"/>
<comment type="caution">
    <text evidence="2">The sequence shown here is derived from an EMBL/GenBank/DDBJ whole genome shotgun (WGS) entry which is preliminary data.</text>
</comment>
<dbReference type="Proteomes" id="UP000574761">
    <property type="component" value="Unassembled WGS sequence"/>
</dbReference>
<keyword evidence="2" id="KW-0489">Methyltransferase</keyword>
<dbReference type="GO" id="GO:0032259">
    <property type="term" value="P:methylation"/>
    <property type="evidence" value="ECO:0007669"/>
    <property type="project" value="UniProtKB-KW"/>
</dbReference>
<accession>A0A7W6GGQ5</accession>